<evidence type="ECO:0000313" key="1">
    <source>
        <dbReference type="EMBL" id="AJW30033.1"/>
    </source>
</evidence>
<geneLocation type="plasmid" evidence="1">
    <name>pLM19O2</name>
</geneLocation>
<proteinExistence type="predicted"/>
<dbReference type="AlphaFoldDB" id="A0A0D5A1F6"/>
<organism evidence="1">
    <name type="scientific">Ochrobactrum sp. LM19</name>
    <dbReference type="NCBI Taxonomy" id="1449781"/>
    <lineage>
        <taxon>Bacteria</taxon>
        <taxon>Pseudomonadati</taxon>
        <taxon>Pseudomonadota</taxon>
        <taxon>Alphaproteobacteria</taxon>
        <taxon>Hyphomicrobiales</taxon>
        <taxon>Brucellaceae</taxon>
        <taxon>Brucella/Ochrobactrum group</taxon>
        <taxon>Ochrobactrum</taxon>
    </lineage>
</organism>
<gene>
    <name evidence="1" type="ORF">pLM19O2_p88</name>
</gene>
<reference evidence="1" key="1">
    <citation type="submission" date="2014-09" db="EMBL/GenBank/DDBJ databases">
        <title>The mobilome of the heavy metals and metalloids hypertolerant bacteria from the Lubin copper mine (Poland).</title>
        <authorList>
            <person name="Dziewit L."/>
            <person name="Bartosik D."/>
        </authorList>
    </citation>
    <scope>NUCLEOTIDE SEQUENCE</scope>
    <source>
        <plasmid evidence="1">pLM19O2</plasmid>
    </source>
</reference>
<keyword evidence="1" id="KW-0614">Plasmid</keyword>
<protein>
    <submittedName>
        <fullName evidence="1">Uncharacterized protein</fullName>
    </submittedName>
</protein>
<dbReference type="EMBL" id="KM659092">
    <property type="protein sequence ID" value="AJW30033.1"/>
    <property type="molecule type" value="Genomic_DNA"/>
</dbReference>
<dbReference type="RefSeq" id="WP_181377362.1">
    <property type="nucleotide sequence ID" value="NZ_KM659092.1"/>
</dbReference>
<sequence length="205" mass="23647">MYCTYPRWAGVAAHTWDVPHDTPGDAAQESQPVIPGEKRRETMRTISLNQWDNLKWAGKPQGRKHSRFSAVDLAGLMGTRLVVVAARLECETPLQRDLHSRLVFALDRKISRMRQILAMQRDEDENERWLAGQSFDSWHENEEIALLDAVDVDADTFEYRVNDGNWRRGRPTREPVSREDLGPLVELFRLVAAETPFHVTAKHIY</sequence>
<accession>A0A0D5A1F6</accession>
<name>A0A0D5A1F6_9HYPH</name>